<evidence type="ECO:0000313" key="4">
    <source>
        <dbReference type="Proteomes" id="UP000887159"/>
    </source>
</evidence>
<dbReference type="Pfam" id="PF01498">
    <property type="entry name" value="HTH_Tnp_Tc3_2"/>
    <property type="match status" value="1"/>
</dbReference>
<dbReference type="AlphaFoldDB" id="A0A8X6VFJ8"/>
<dbReference type="GO" id="GO:0005634">
    <property type="term" value="C:nucleus"/>
    <property type="evidence" value="ECO:0007669"/>
    <property type="project" value="UniProtKB-SubCell"/>
</dbReference>
<evidence type="ECO:0000259" key="2">
    <source>
        <dbReference type="Pfam" id="PF01498"/>
    </source>
</evidence>
<dbReference type="EMBL" id="BMAU01021340">
    <property type="protein sequence ID" value="GFY16702.1"/>
    <property type="molecule type" value="Genomic_DNA"/>
</dbReference>
<name>A0A8X6VFJ8_TRICX</name>
<accession>A0A8X6VFJ8</accession>
<comment type="caution">
    <text evidence="3">The sequence shown here is derived from an EMBL/GenBank/DDBJ whole genome shotgun (WGS) entry which is preliminary data.</text>
</comment>
<keyword evidence="4" id="KW-1185">Reference proteome</keyword>
<dbReference type="GO" id="GO:0003677">
    <property type="term" value="F:DNA binding"/>
    <property type="evidence" value="ECO:0007669"/>
    <property type="project" value="InterPro"/>
</dbReference>
<proteinExistence type="predicted"/>
<dbReference type="GO" id="GO:0006313">
    <property type="term" value="P:DNA transposition"/>
    <property type="evidence" value="ECO:0007669"/>
    <property type="project" value="InterPro"/>
</dbReference>
<dbReference type="InterPro" id="IPR002492">
    <property type="entry name" value="Transposase_Tc1-like"/>
</dbReference>
<dbReference type="InterPro" id="IPR009057">
    <property type="entry name" value="Homeodomain-like_sf"/>
</dbReference>
<dbReference type="GO" id="GO:0015074">
    <property type="term" value="P:DNA integration"/>
    <property type="evidence" value="ECO:0007669"/>
    <property type="project" value="InterPro"/>
</dbReference>
<reference evidence="3" key="1">
    <citation type="submission" date="2020-08" db="EMBL/GenBank/DDBJ databases">
        <title>Multicomponent nature underlies the extraordinary mechanical properties of spider dragline silk.</title>
        <authorList>
            <person name="Kono N."/>
            <person name="Nakamura H."/>
            <person name="Mori M."/>
            <person name="Yoshida Y."/>
            <person name="Ohtoshi R."/>
            <person name="Malay A.D."/>
            <person name="Moran D.A.P."/>
            <person name="Tomita M."/>
            <person name="Numata K."/>
            <person name="Arakawa K."/>
        </authorList>
    </citation>
    <scope>NUCLEOTIDE SEQUENCE</scope>
</reference>
<organism evidence="3 4">
    <name type="scientific">Trichonephila clavipes</name>
    <name type="common">Golden silk orbweaver</name>
    <name type="synonym">Nephila clavipes</name>
    <dbReference type="NCBI Taxonomy" id="2585209"/>
    <lineage>
        <taxon>Eukaryota</taxon>
        <taxon>Metazoa</taxon>
        <taxon>Ecdysozoa</taxon>
        <taxon>Arthropoda</taxon>
        <taxon>Chelicerata</taxon>
        <taxon>Arachnida</taxon>
        <taxon>Araneae</taxon>
        <taxon>Araneomorphae</taxon>
        <taxon>Entelegynae</taxon>
        <taxon>Araneoidea</taxon>
        <taxon>Nephilidae</taxon>
        <taxon>Trichonephila</taxon>
    </lineage>
</organism>
<sequence length="143" mass="16434">MSRREQRSAFDQVSEFDKGRIVSYRDCGLSLGEIGSRAGRNKTTLMQICDRWMQEGTTDQRGRSHPPQCTTSREDRQFVRMAVTDRSVTSRTLAQHIESVTHHSVSARTIRRSLKQSGLSARRPLLGRPFTQNHRRLPPPMVR</sequence>
<evidence type="ECO:0000256" key="1">
    <source>
        <dbReference type="ARBA" id="ARBA00004123"/>
    </source>
</evidence>
<dbReference type="SUPFAM" id="SSF46689">
    <property type="entry name" value="Homeodomain-like"/>
    <property type="match status" value="1"/>
</dbReference>
<evidence type="ECO:0000313" key="3">
    <source>
        <dbReference type="EMBL" id="GFY16702.1"/>
    </source>
</evidence>
<gene>
    <name evidence="3" type="primary">NCL1_10765</name>
    <name evidence="3" type="ORF">TNCV_2788241</name>
</gene>
<dbReference type="Proteomes" id="UP000887159">
    <property type="component" value="Unassembled WGS sequence"/>
</dbReference>
<comment type="subcellular location">
    <subcellularLocation>
        <location evidence="1">Nucleus</location>
    </subcellularLocation>
</comment>
<protein>
    <submittedName>
        <fullName evidence="3">Transposable element Tcb1 transposase</fullName>
    </submittedName>
</protein>
<feature type="domain" description="Transposase Tc1-like" evidence="2">
    <location>
        <begin position="75"/>
        <end position="136"/>
    </location>
</feature>